<sequence length="59" mass="6346">MSAPAIAQPGFIAGIQRTFFSGTVIAQGLRETPQRLRRCAKPCPVLVSSLLRLVLSLAH</sequence>
<proteinExistence type="predicted"/>
<evidence type="ECO:0000313" key="1">
    <source>
        <dbReference type="EMBL" id="SAL65401.1"/>
    </source>
</evidence>
<evidence type="ECO:0000313" key="2">
    <source>
        <dbReference type="Proteomes" id="UP000054683"/>
    </source>
</evidence>
<protein>
    <submittedName>
        <fullName evidence="1">Uncharacterized protein</fullName>
    </submittedName>
</protein>
<name>A0A158JAJ9_9BURK</name>
<dbReference type="Proteomes" id="UP000054683">
    <property type="component" value="Unassembled WGS sequence"/>
</dbReference>
<dbReference type="AlphaFoldDB" id="A0A158JAJ9"/>
<reference evidence="1 2" key="1">
    <citation type="submission" date="2016-01" db="EMBL/GenBank/DDBJ databases">
        <authorList>
            <person name="Oliw E.H."/>
        </authorList>
    </citation>
    <scope>NUCLEOTIDE SEQUENCE [LARGE SCALE GENOMIC DNA]</scope>
    <source>
        <strain evidence="1">LMG 27134</strain>
    </source>
</reference>
<organism evidence="1 2">
    <name type="scientific">Caballeronia udeis</name>
    <dbReference type="NCBI Taxonomy" id="1232866"/>
    <lineage>
        <taxon>Bacteria</taxon>
        <taxon>Pseudomonadati</taxon>
        <taxon>Pseudomonadota</taxon>
        <taxon>Betaproteobacteria</taxon>
        <taxon>Burkholderiales</taxon>
        <taxon>Burkholderiaceae</taxon>
        <taxon>Caballeronia</taxon>
    </lineage>
</organism>
<dbReference type="EMBL" id="FCOK02000076">
    <property type="protein sequence ID" value="SAL65401.1"/>
    <property type="molecule type" value="Genomic_DNA"/>
</dbReference>
<gene>
    <name evidence="1" type="ORF">AWB69_07391</name>
</gene>
<accession>A0A158JAJ9</accession>